<dbReference type="EMBL" id="JAFBXE010000005">
    <property type="protein sequence ID" value="MBM2412660.1"/>
    <property type="molecule type" value="Genomic_DNA"/>
</dbReference>
<evidence type="ECO:0000313" key="6">
    <source>
        <dbReference type="Proteomes" id="UP000809440"/>
    </source>
</evidence>
<dbReference type="GO" id="GO:0005829">
    <property type="term" value="C:cytosol"/>
    <property type="evidence" value="ECO:0007669"/>
    <property type="project" value="TreeGrafter"/>
</dbReference>
<dbReference type="OrthoDB" id="9807486at2"/>
<comment type="caution">
    <text evidence="3">The sequence shown here is derived from an EMBL/GenBank/DDBJ whole genome shotgun (WGS) entry which is preliminary data.</text>
</comment>
<proteinExistence type="inferred from homology"/>
<sequence length="226" mass="24262">MAVFRRDEKSQTGDPSCAGRVCALATPRIAVHVLFVSQKTSITDLTGQMLIAMPGMPDPRFEHSLIYLCAHSSDGAMGLIINKPSAEMSFETLVDQLPIENTGNLSEIRVHFGGPVEVGRGFVLHSPDFQSDMTTLQVDDAFAMTATLDVLESIAQGTGPDKRLIVLGYAGWGPGQLEREIAQNGWLVCEADSELVFDTVDTEKWEAALGRLGISPLVLSSAGGRA</sequence>
<evidence type="ECO:0000313" key="3">
    <source>
        <dbReference type="EMBL" id="MBM2412660.1"/>
    </source>
</evidence>
<name>A0A9Q2RXA7_9RHOB</name>
<protein>
    <recommendedName>
        <fullName evidence="2">UPF0301 protein JQX41_10130</fullName>
    </recommendedName>
</protein>
<dbReference type="PANTHER" id="PTHR30327">
    <property type="entry name" value="UNCHARACTERIZED PROTEIN YQGE"/>
    <property type="match status" value="1"/>
</dbReference>
<dbReference type="NCBIfam" id="NF001268">
    <property type="entry name" value="PRK00228.1-4"/>
    <property type="match status" value="1"/>
</dbReference>
<dbReference type="HAMAP" id="MF_00758">
    <property type="entry name" value="UPF0301"/>
    <property type="match status" value="1"/>
</dbReference>
<dbReference type="Pfam" id="PF02622">
    <property type="entry name" value="DUF179"/>
    <property type="match status" value="1"/>
</dbReference>
<evidence type="ECO:0000313" key="4">
    <source>
        <dbReference type="EMBL" id="MBM2417103.1"/>
    </source>
</evidence>
<dbReference type="InterPro" id="IPR003774">
    <property type="entry name" value="AlgH-like"/>
</dbReference>
<dbReference type="EMBL" id="JAFBXF010000005">
    <property type="protein sequence ID" value="MBM2417103.1"/>
    <property type="molecule type" value="Genomic_DNA"/>
</dbReference>
<organism evidence="3 5">
    <name type="scientific">Marivita cryptomonadis</name>
    <dbReference type="NCBI Taxonomy" id="505252"/>
    <lineage>
        <taxon>Bacteria</taxon>
        <taxon>Pseudomonadati</taxon>
        <taxon>Pseudomonadota</taxon>
        <taxon>Alphaproteobacteria</taxon>
        <taxon>Rhodobacterales</taxon>
        <taxon>Roseobacteraceae</taxon>
        <taxon>Marivita</taxon>
    </lineage>
</organism>
<evidence type="ECO:0000256" key="1">
    <source>
        <dbReference type="ARBA" id="ARBA00009600"/>
    </source>
</evidence>
<dbReference type="Proteomes" id="UP000755667">
    <property type="component" value="Unassembled WGS sequence"/>
</dbReference>
<dbReference type="PANTHER" id="PTHR30327:SF1">
    <property type="entry name" value="UPF0301 PROTEIN YQGE"/>
    <property type="match status" value="1"/>
</dbReference>
<gene>
    <name evidence="3" type="ORF">JQX41_10130</name>
    <name evidence="4" type="ORF">JQX48_09005</name>
</gene>
<evidence type="ECO:0000256" key="2">
    <source>
        <dbReference type="HAMAP-Rule" id="MF_00758"/>
    </source>
</evidence>
<dbReference type="Proteomes" id="UP000809440">
    <property type="component" value="Unassembled WGS sequence"/>
</dbReference>
<dbReference type="SUPFAM" id="SSF143456">
    <property type="entry name" value="VC0467-like"/>
    <property type="match status" value="1"/>
</dbReference>
<reference evidence="3 6" key="1">
    <citation type="submission" date="2021-01" db="EMBL/GenBank/DDBJ databases">
        <title>Diatom-associated Roseobacters Show Island Model of Population Structure.</title>
        <authorList>
            <person name="Qu L."/>
            <person name="Feng X."/>
            <person name="Chen Y."/>
            <person name="Li L."/>
            <person name="Wang X."/>
            <person name="Hu Z."/>
            <person name="Wang H."/>
            <person name="Luo H."/>
        </authorList>
    </citation>
    <scope>NUCLEOTIDE SEQUENCE</scope>
    <source>
        <strain evidence="4 6">CC28-63</strain>
        <strain evidence="3">CC28-69</strain>
    </source>
</reference>
<keyword evidence="6" id="KW-1185">Reference proteome</keyword>
<dbReference type="Gene3D" id="3.40.1740.10">
    <property type="entry name" value="VC0467-like"/>
    <property type="match status" value="1"/>
</dbReference>
<dbReference type="AlphaFoldDB" id="A0A9Q2RXA7"/>
<accession>A0A9Q2RXA7</accession>
<evidence type="ECO:0000313" key="5">
    <source>
        <dbReference type="Proteomes" id="UP000755667"/>
    </source>
</evidence>
<comment type="similarity">
    <text evidence="1 2">Belongs to the UPF0301 (AlgH) family.</text>
</comment>